<feature type="active site" description="Proton acceptor" evidence="2">
    <location>
        <position position="185"/>
    </location>
</feature>
<dbReference type="CDD" id="cd00616">
    <property type="entry name" value="AHBA_syn"/>
    <property type="match status" value="1"/>
</dbReference>
<dbReference type="InterPro" id="IPR000653">
    <property type="entry name" value="DegT/StrS_aminotransferase"/>
</dbReference>
<dbReference type="SUPFAM" id="SSF53383">
    <property type="entry name" value="PLP-dependent transferases"/>
    <property type="match status" value="1"/>
</dbReference>
<organism evidence="5 6">
    <name type="scientific">Bryocella elongata</name>
    <dbReference type="NCBI Taxonomy" id="863522"/>
    <lineage>
        <taxon>Bacteria</taxon>
        <taxon>Pseudomonadati</taxon>
        <taxon>Acidobacteriota</taxon>
        <taxon>Terriglobia</taxon>
        <taxon>Terriglobales</taxon>
        <taxon>Acidobacteriaceae</taxon>
        <taxon>Bryocella</taxon>
    </lineage>
</organism>
<dbReference type="OrthoDB" id="9810913at2"/>
<dbReference type="NCBIfam" id="NF008687">
    <property type="entry name" value="PRK11706.1"/>
    <property type="match status" value="1"/>
</dbReference>
<keyword evidence="3 4" id="KW-0663">Pyridoxal phosphate</keyword>
<proteinExistence type="inferred from homology"/>
<protein>
    <submittedName>
        <fullName evidence="5">dTDP-4-amino-4,6-dideoxygalactose transaminase</fullName>
    </submittedName>
</protein>
<evidence type="ECO:0000256" key="1">
    <source>
        <dbReference type="ARBA" id="ARBA00037999"/>
    </source>
</evidence>
<dbReference type="EMBL" id="FNVA01000002">
    <property type="protein sequence ID" value="SEF90111.1"/>
    <property type="molecule type" value="Genomic_DNA"/>
</dbReference>
<evidence type="ECO:0000256" key="4">
    <source>
        <dbReference type="RuleBase" id="RU004508"/>
    </source>
</evidence>
<dbReference type="PANTHER" id="PTHR30244">
    <property type="entry name" value="TRANSAMINASE"/>
    <property type="match status" value="1"/>
</dbReference>
<dbReference type="Proteomes" id="UP000236728">
    <property type="component" value="Unassembled WGS sequence"/>
</dbReference>
<dbReference type="InterPro" id="IPR015422">
    <property type="entry name" value="PyrdxlP-dep_Trfase_small"/>
</dbReference>
<dbReference type="InterPro" id="IPR015421">
    <property type="entry name" value="PyrdxlP-dep_Trfase_major"/>
</dbReference>
<dbReference type="PIRSF" id="PIRSF000390">
    <property type="entry name" value="PLP_StrS"/>
    <property type="match status" value="1"/>
</dbReference>
<dbReference type="NCBIfam" id="TIGR02379">
    <property type="entry name" value="ECA_wecE"/>
    <property type="match status" value="1"/>
</dbReference>
<dbReference type="Gene3D" id="3.40.640.10">
    <property type="entry name" value="Type I PLP-dependent aspartate aminotransferase-like (Major domain)"/>
    <property type="match status" value="1"/>
</dbReference>
<sequence>MTKYRIPFNRPSLTGDELHYIADAIAQGHISGDGAFTKKCHALLKETLNAADILLTTSCTHALEIAALLLDIQPGDEFIVPSFTFVSTVNAFVLRGARPVFVDIRPDTLNLDEKLVEQAITHATRLIVPVHYAGVGCEMDVLMEIANTHNLNVVEDNAHGLFGSYKGKPLGTFGAMATQSFHETKNIVCGEGGALVINEPHYLERAEIIREKGTNRSRFLRGQVDKYTWVDIGSSYLPSDILAAFLYAQLEKREMIQKSRAQIWRHYIEELSDWATTYGIGLPTVPDDCEQPSHMFYLLMPSPEVRRHLKDHLDARGILAVSHYVPLHSSEMGRAYGGYEGQCPVTERVSECLLRLPFFTDMSAEEQNVVISAIHEFEVGSTHGADRQSSEHFLLGSR</sequence>
<dbReference type="InterPro" id="IPR015424">
    <property type="entry name" value="PyrdxlP-dep_Trfase"/>
</dbReference>
<evidence type="ECO:0000313" key="5">
    <source>
        <dbReference type="EMBL" id="SEF90111.1"/>
    </source>
</evidence>
<dbReference type="Gene3D" id="3.90.1150.10">
    <property type="entry name" value="Aspartate Aminotransferase, domain 1"/>
    <property type="match status" value="1"/>
</dbReference>
<gene>
    <name evidence="5" type="ORF">SAMN05421819_1289</name>
</gene>
<feature type="modified residue" description="N6-(pyridoxal phosphate)lysine" evidence="3">
    <location>
        <position position="185"/>
    </location>
</feature>
<dbReference type="AlphaFoldDB" id="A0A1H5VTE2"/>
<accession>A0A1H5VTE2</accession>
<reference evidence="5 6" key="1">
    <citation type="submission" date="2016-10" db="EMBL/GenBank/DDBJ databases">
        <authorList>
            <person name="de Groot N.N."/>
        </authorList>
    </citation>
    <scope>NUCLEOTIDE SEQUENCE [LARGE SCALE GENOMIC DNA]</scope>
    <source>
        <strain evidence="5 6">DSM 22489</strain>
    </source>
</reference>
<dbReference type="GO" id="GO:0030170">
    <property type="term" value="F:pyridoxal phosphate binding"/>
    <property type="evidence" value="ECO:0007669"/>
    <property type="project" value="TreeGrafter"/>
</dbReference>
<keyword evidence="6" id="KW-1185">Reference proteome</keyword>
<dbReference type="Pfam" id="PF01041">
    <property type="entry name" value="DegT_DnrJ_EryC1"/>
    <property type="match status" value="1"/>
</dbReference>
<evidence type="ECO:0000313" key="6">
    <source>
        <dbReference type="Proteomes" id="UP000236728"/>
    </source>
</evidence>
<dbReference type="GO" id="GO:0019180">
    <property type="term" value="F:dTDP-4-amino-4,6-dideoxygalactose transaminase activity"/>
    <property type="evidence" value="ECO:0007669"/>
    <property type="project" value="TreeGrafter"/>
</dbReference>
<name>A0A1H5VTE2_9BACT</name>
<dbReference type="PANTHER" id="PTHR30244:SF34">
    <property type="entry name" value="DTDP-4-AMINO-4,6-DIDEOXYGALACTOSE TRANSAMINASE"/>
    <property type="match status" value="1"/>
</dbReference>
<dbReference type="InterPro" id="IPR012749">
    <property type="entry name" value="WecE-like"/>
</dbReference>
<dbReference type="FunFam" id="3.40.640.10:FF:000037">
    <property type="entry name" value="dTDP-4-amino-4,6-dideoxygalactose transaminase"/>
    <property type="match status" value="1"/>
</dbReference>
<evidence type="ECO:0000256" key="3">
    <source>
        <dbReference type="PIRSR" id="PIRSR000390-2"/>
    </source>
</evidence>
<comment type="similarity">
    <text evidence="1 4">Belongs to the DegT/DnrJ/EryC1 family.</text>
</comment>
<dbReference type="GO" id="GO:0000271">
    <property type="term" value="P:polysaccharide biosynthetic process"/>
    <property type="evidence" value="ECO:0007669"/>
    <property type="project" value="TreeGrafter"/>
</dbReference>
<evidence type="ECO:0000256" key="2">
    <source>
        <dbReference type="PIRSR" id="PIRSR000390-1"/>
    </source>
</evidence>